<dbReference type="RefSeq" id="WP_167084885.1">
    <property type="nucleotide sequence ID" value="NZ_BAAADC010000001.1"/>
</dbReference>
<dbReference type="InterPro" id="IPR050154">
    <property type="entry name" value="UbiB_kinase"/>
</dbReference>
<keyword evidence="4" id="KW-0997">Cell inner membrane</keyword>
<evidence type="ECO:0000256" key="3">
    <source>
        <dbReference type="ARBA" id="ARBA00022475"/>
    </source>
</evidence>
<evidence type="ECO:0000256" key="8">
    <source>
        <dbReference type="ARBA" id="ARBA00023136"/>
    </source>
</evidence>
<dbReference type="AlphaFoldDB" id="A0A846N4D8"/>
<evidence type="ECO:0000256" key="4">
    <source>
        <dbReference type="ARBA" id="ARBA00022519"/>
    </source>
</evidence>
<evidence type="ECO:0000256" key="5">
    <source>
        <dbReference type="ARBA" id="ARBA00022688"/>
    </source>
</evidence>
<dbReference type="GO" id="GO:0006744">
    <property type="term" value="P:ubiquinone biosynthetic process"/>
    <property type="evidence" value="ECO:0007669"/>
    <property type="project" value="UniProtKB-UniPathway"/>
</dbReference>
<dbReference type="NCBIfam" id="TIGR01982">
    <property type="entry name" value="UbiB"/>
    <property type="match status" value="1"/>
</dbReference>
<keyword evidence="5" id="KW-0831">Ubiquinone biosynthesis</keyword>
<sequence>MPSSLSNLFRVWKIARTLARHDALFPAEYMALMPARVRFLRRVLGSGRVKDGTTPGYRLARALESLGPAHIKLGQVLATRPDLVGADVATELEGLQDRLPAFPSADARAVVEREFNKPLDKLFIRFGEPVAAASISQVHEAETSEDPPKRVAVKVLRPGIEEEFARDLSTLAFAARLAERFSAEARRLRLTALIETLADSTALELDLRMEAAAASELAERMEGDSQFRVPQVDWARSSSRVLTTEWIDGVPLRDIEALKAVGHDPKKIALIVMRTFLTQALREGFFHADMHPGNLFVDRQGRLVAVDYGIMGRLDVATRRFMAETIGGFLARDYLRVARAHFEQQFVPSHFPIETFAQALRAVGEPIFGRPARDVSMAKLLQQLFDTTRRFEMQAQPQLLLLQKTMVVVEGVARALDPDFDIWEASRPVVEAFMLDSLSPKAKLKDIGETVSALAKSAQRLPDFIRNVELIAAKLTGEGLRVAPQRERNESGERATLILLGIAAAAAAAALLVRVL</sequence>
<comment type="similarity">
    <text evidence="2">Belongs to the protein kinase superfamily. ADCK protein kinase family.</text>
</comment>
<evidence type="ECO:0000256" key="1">
    <source>
        <dbReference type="ARBA" id="ARBA00005020"/>
    </source>
</evidence>
<comment type="caution">
    <text evidence="10">The sequence shown here is derived from an EMBL/GenBank/DDBJ whole genome shotgun (WGS) entry which is preliminary data.</text>
</comment>
<proteinExistence type="inferred from homology"/>
<dbReference type="GO" id="GO:0004672">
    <property type="term" value="F:protein kinase activity"/>
    <property type="evidence" value="ECO:0007669"/>
    <property type="project" value="InterPro"/>
</dbReference>
<accession>A0A846N4D8</accession>
<evidence type="ECO:0000313" key="11">
    <source>
        <dbReference type="Proteomes" id="UP000570514"/>
    </source>
</evidence>
<evidence type="ECO:0000256" key="6">
    <source>
        <dbReference type="ARBA" id="ARBA00022692"/>
    </source>
</evidence>
<name>A0A846N4D8_9PROT</name>
<dbReference type="InterPro" id="IPR000719">
    <property type="entry name" value="Prot_kinase_dom"/>
</dbReference>
<dbReference type="UniPathway" id="UPA00232"/>
<keyword evidence="8" id="KW-0472">Membrane</keyword>
<dbReference type="Pfam" id="PF03109">
    <property type="entry name" value="ABC1"/>
    <property type="match status" value="1"/>
</dbReference>
<dbReference type="InterPro" id="IPR010232">
    <property type="entry name" value="UbiB"/>
</dbReference>
<evidence type="ECO:0000259" key="9">
    <source>
        <dbReference type="PROSITE" id="PS50011"/>
    </source>
</evidence>
<comment type="pathway">
    <text evidence="1">Cofactor biosynthesis; ubiquinone biosynthesis [regulation].</text>
</comment>
<dbReference type="EMBL" id="JAASRM010000001">
    <property type="protein sequence ID" value="NIK90379.1"/>
    <property type="molecule type" value="Genomic_DNA"/>
</dbReference>
<reference evidence="10 11" key="1">
    <citation type="submission" date="2020-03" db="EMBL/GenBank/DDBJ databases">
        <title>Genomic Encyclopedia of Type Strains, Phase IV (KMG-IV): sequencing the most valuable type-strain genomes for metagenomic binning, comparative biology and taxonomic classification.</title>
        <authorList>
            <person name="Goeker M."/>
        </authorList>
    </citation>
    <scope>NUCLEOTIDE SEQUENCE [LARGE SCALE GENOMIC DNA]</scope>
    <source>
        <strain evidence="10 11">DSM 19867</strain>
    </source>
</reference>
<gene>
    <name evidence="10" type="ORF">FHS83_003697</name>
</gene>
<keyword evidence="3" id="KW-1003">Cell membrane</keyword>
<protein>
    <submittedName>
        <fullName evidence="10">Ubiquinone biosynthesis protein</fullName>
    </submittedName>
</protein>
<keyword evidence="10" id="KW-0830">Ubiquinone</keyword>
<dbReference type="PROSITE" id="PS50011">
    <property type="entry name" value="PROTEIN_KINASE_DOM"/>
    <property type="match status" value="1"/>
</dbReference>
<feature type="domain" description="Protein kinase" evidence="9">
    <location>
        <begin position="124"/>
        <end position="516"/>
    </location>
</feature>
<dbReference type="PANTHER" id="PTHR10566:SF113">
    <property type="entry name" value="PROTEIN ACTIVITY OF BC1 COMPLEX KINASE 7, CHLOROPLASTIC"/>
    <property type="match status" value="1"/>
</dbReference>
<dbReference type="GO" id="GO:0005524">
    <property type="term" value="F:ATP binding"/>
    <property type="evidence" value="ECO:0007669"/>
    <property type="project" value="InterPro"/>
</dbReference>
<dbReference type="PANTHER" id="PTHR10566">
    <property type="entry name" value="CHAPERONE-ACTIVITY OF BC1 COMPLEX CABC1 -RELATED"/>
    <property type="match status" value="1"/>
</dbReference>
<keyword evidence="11" id="KW-1185">Reference proteome</keyword>
<dbReference type="InterPro" id="IPR011009">
    <property type="entry name" value="Kinase-like_dom_sf"/>
</dbReference>
<organism evidence="10 11">
    <name type="scientific">Rhizomicrobium palustre</name>
    <dbReference type="NCBI Taxonomy" id="189966"/>
    <lineage>
        <taxon>Bacteria</taxon>
        <taxon>Pseudomonadati</taxon>
        <taxon>Pseudomonadota</taxon>
        <taxon>Alphaproteobacteria</taxon>
        <taxon>Micropepsales</taxon>
        <taxon>Micropepsaceae</taxon>
        <taxon>Rhizomicrobium</taxon>
    </lineage>
</organism>
<dbReference type="InterPro" id="IPR004147">
    <property type="entry name" value="ABC1_dom"/>
</dbReference>
<dbReference type="SUPFAM" id="SSF56112">
    <property type="entry name" value="Protein kinase-like (PK-like)"/>
    <property type="match status" value="1"/>
</dbReference>
<evidence type="ECO:0000313" key="10">
    <source>
        <dbReference type="EMBL" id="NIK90379.1"/>
    </source>
</evidence>
<evidence type="ECO:0000256" key="2">
    <source>
        <dbReference type="ARBA" id="ARBA00009670"/>
    </source>
</evidence>
<keyword evidence="7" id="KW-1133">Transmembrane helix</keyword>
<evidence type="ECO:0000256" key="7">
    <source>
        <dbReference type="ARBA" id="ARBA00022989"/>
    </source>
</evidence>
<keyword evidence="6" id="KW-0812">Transmembrane</keyword>
<dbReference type="Proteomes" id="UP000570514">
    <property type="component" value="Unassembled WGS sequence"/>
</dbReference>